<evidence type="ECO:0000256" key="1">
    <source>
        <dbReference type="ARBA" id="ARBA00008956"/>
    </source>
</evidence>
<evidence type="ECO:0000313" key="7">
    <source>
        <dbReference type="EMBL" id="TXG65765.1"/>
    </source>
</evidence>
<keyword evidence="5" id="KW-0175">Coiled coil</keyword>
<dbReference type="GO" id="GO:0030154">
    <property type="term" value="P:cell differentiation"/>
    <property type="evidence" value="ECO:0007669"/>
    <property type="project" value="UniProtKB-KW"/>
</dbReference>
<evidence type="ECO:0000313" key="8">
    <source>
        <dbReference type="Proteomes" id="UP000323000"/>
    </source>
</evidence>
<proteinExistence type="inferred from homology"/>
<comment type="similarity">
    <text evidence="1">Belongs to the Frigida family.</text>
</comment>
<dbReference type="Proteomes" id="UP000323000">
    <property type="component" value="Chromosome 3"/>
</dbReference>
<feature type="region of interest" description="Disordered" evidence="6">
    <location>
        <begin position="1049"/>
        <end position="1089"/>
    </location>
</feature>
<dbReference type="EMBL" id="VAHF01000003">
    <property type="protein sequence ID" value="TXG65765.1"/>
    <property type="molecule type" value="Genomic_DNA"/>
</dbReference>
<evidence type="ECO:0000256" key="4">
    <source>
        <dbReference type="ARBA" id="ARBA00023089"/>
    </source>
</evidence>
<feature type="compositionally biased region" description="Polar residues" evidence="6">
    <location>
        <begin position="1078"/>
        <end position="1089"/>
    </location>
</feature>
<dbReference type="Pfam" id="PF07899">
    <property type="entry name" value="Frigida"/>
    <property type="match status" value="2"/>
</dbReference>
<comment type="caution">
    <text evidence="7">The sequence shown here is derived from an EMBL/GenBank/DDBJ whole genome shotgun (WGS) entry which is preliminary data.</text>
</comment>
<organism evidence="7 8">
    <name type="scientific">Acer yangbiense</name>
    <dbReference type="NCBI Taxonomy" id="1000413"/>
    <lineage>
        <taxon>Eukaryota</taxon>
        <taxon>Viridiplantae</taxon>
        <taxon>Streptophyta</taxon>
        <taxon>Embryophyta</taxon>
        <taxon>Tracheophyta</taxon>
        <taxon>Spermatophyta</taxon>
        <taxon>Magnoliopsida</taxon>
        <taxon>eudicotyledons</taxon>
        <taxon>Gunneridae</taxon>
        <taxon>Pentapetalae</taxon>
        <taxon>rosids</taxon>
        <taxon>malvids</taxon>
        <taxon>Sapindales</taxon>
        <taxon>Sapindaceae</taxon>
        <taxon>Hippocastanoideae</taxon>
        <taxon>Acereae</taxon>
        <taxon>Acer</taxon>
    </lineage>
</organism>
<dbReference type="PANTHER" id="PTHR31791:SF37">
    <property type="entry name" value="A_TM021B04.7 PROTEIN"/>
    <property type="match status" value="1"/>
</dbReference>
<keyword evidence="8" id="KW-1185">Reference proteome</keyword>
<accession>A0A5C7I954</accession>
<feature type="coiled-coil region" evidence="5">
    <location>
        <begin position="297"/>
        <end position="411"/>
    </location>
</feature>
<evidence type="ECO:0000256" key="6">
    <source>
        <dbReference type="SAM" id="MobiDB-lite"/>
    </source>
</evidence>
<evidence type="ECO:0008006" key="9">
    <source>
        <dbReference type="Google" id="ProtNLM"/>
    </source>
</evidence>
<gene>
    <name evidence="7" type="ORF">EZV62_007040</name>
</gene>
<dbReference type="AlphaFoldDB" id="A0A5C7I954"/>
<name>A0A5C7I954_9ROSI</name>
<dbReference type="GO" id="GO:0009908">
    <property type="term" value="P:flower development"/>
    <property type="evidence" value="ECO:0007669"/>
    <property type="project" value="UniProtKB-KW"/>
</dbReference>
<dbReference type="InterPro" id="IPR012474">
    <property type="entry name" value="Frigida"/>
</dbReference>
<protein>
    <recommendedName>
        <fullName evidence="9">FRIGIDA-like protein</fullName>
    </recommendedName>
</protein>
<keyword evidence="2" id="KW-0217">Developmental protein</keyword>
<dbReference type="SUPFAM" id="SSF57997">
    <property type="entry name" value="Tropomyosin"/>
    <property type="match status" value="1"/>
</dbReference>
<keyword evidence="4" id="KW-0287">Flowering</keyword>
<evidence type="ECO:0000256" key="2">
    <source>
        <dbReference type="ARBA" id="ARBA00022473"/>
    </source>
</evidence>
<reference evidence="8" key="1">
    <citation type="journal article" date="2019" name="Gigascience">
        <title>De novo genome assembly of the endangered Acer yangbiense, a plant species with extremely small populations endemic to Yunnan Province, China.</title>
        <authorList>
            <person name="Yang J."/>
            <person name="Wariss H.M."/>
            <person name="Tao L."/>
            <person name="Zhang R."/>
            <person name="Yun Q."/>
            <person name="Hollingsworth P."/>
            <person name="Dao Z."/>
            <person name="Luo G."/>
            <person name="Guo H."/>
            <person name="Ma Y."/>
            <person name="Sun W."/>
        </authorList>
    </citation>
    <scope>NUCLEOTIDE SEQUENCE [LARGE SCALE GENOMIC DNA]</scope>
    <source>
        <strain evidence="8">cv. Malutang</strain>
    </source>
</reference>
<keyword evidence="3" id="KW-0221">Differentiation</keyword>
<dbReference type="Gene3D" id="1.10.287.1490">
    <property type="match status" value="1"/>
</dbReference>
<feature type="coiled-coil region" evidence="5">
    <location>
        <begin position="198"/>
        <end position="267"/>
    </location>
</feature>
<sequence>MENNIDVSLELELAGLKKQSLERACEVAQSQSNSIMLFTLQWKELEEHLNKTMKSVEEKGIVVDSKLKLLEERERVVELKESELVSVQTRIEECNGELERKIKELGSVRRSIEEFNVEIEGKEIELGLIRRRIEECSCEFRKREGELDVLRTSVSDWTEKLNLKNEELCSIECLIEKLECNGELERKIKELGSVRKSIEECNGEIEGKKTELDSIRRRIEECSCEFRKREGELDVLRTSVSDWTEKLELKQNQLSETERLIEVRKEKFDLEEQSIKTLIQDFNEELEAKEHDSNEIMKSIQACNKELETKREKLKLTEERLAELHSQVGKLESLKNNARRRIDSTEKELSAMKRELRRYGNDIELREREFNALCKYTDECNEELTLKQQKLNSVQDSIEKCTKELKEKEELSISIEKTLVKCSEELEQNKKQLGSVQNSLGELSDEHLSEELELDLVRSMTSQVYVELKEKEQHFNSLENSLKERVQDLEVKEAQFKEHVKERVQVKIEQPEILGASEGVGNGRILQMLMNEHLKKADLFLSEMSSSLEGAQDPAKLVLEAMQGFYPKRLQEKETSPDLIVIRRTCMLLLQRLLIVSPLIIPQVRDAAMKLAGEWKEKMRVVADNPLEVLGFLNLVAAFGLASDFDGNELGKLLDIADPHKQSPELYHALGITDQLYVNQIVPSQIRTKQSERITVVSNTTMPKEVSAALLVSTDPAKLVLDLIQGSYSENKKEGTDIEEGVMRNYILLLEQLQEVLPKINPQVKAHAMMLAVKWKSKMRAVAENSLEIFGFLQLLATYELVVFFQIEEIFKLLFPVAHLKQALKICTALGFADMAPEFVRILIERNQLIEAIKFICSFKLMDSISLVPVFKKYMENVDTSATNIYKEGNYSLDAQDKALSYRIDSLRALIECTEECKLDYLISTEKVRKEIVNLEKQMAELNQFVLASNPMTPLQFMGENRNVAAPSNQPASGLMLQPQHGDNNHISGSSVPGSVQKCIVLPVEDNSRWTRFVQAPNVMTPQQLLQGKNWNFGASTAASQPAFCPAEQNYSSSASVPGNQLHQQNSNKRPRTDQGPGVSNVSGQAQHN</sequence>
<dbReference type="OrthoDB" id="1662051at2759"/>
<evidence type="ECO:0000256" key="5">
    <source>
        <dbReference type="SAM" id="Coils"/>
    </source>
</evidence>
<dbReference type="PANTHER" id="PTHR31791">
    <property type="entry name" value="FRIGIDA-LIKE PROTEIN 3-RELATED"/>
    <property type="match status" value="1"/>
</dbReference>
<feature type="compositionally biased region" description="Polar residues" evidence="6">
    <location>
        <begin position="1049"/>
        <end position="1068"/>
    </location>
</feature>
<evidence type="ECO:0000256" key="3">
    <source>
        <dbReference type="ARBA" id="ARBA00022782"/>
    </source>
</evidence>